<keyword evidence="5" id="KW-0325">Glycoprotein</keyword>
<accession>A0AAN9AM03</accession>
<dbReference type="SUPFAM" id="SSF57196">
    <property type="entry name" value="EGF/Laminin"/>
    <property type="match status" value="2"/>
</dbReference>
<dbReference type="PROSITE" id="PS01186">
    <property type="entry name" value="EGF_2"/>
    <property type="match status" value="2"/>
</dbReference>
<sequence>MVNAFCVCLLVVLLASYGDLQTDTVSSWNCWTNSCQNGGTCTHNGQQSNCMCPVGFTGRDCSEMQSDTTVSSWNCWPSPCQNGGTCTDNAQSDPPASAFYCMCPVGFTGRDCSESMYVQ</sequence>
<feature type="domain" description="EGF-like" evidence="8">
    <location>
        <begin position="71"/>
        <end position="113"/>
    </location>
</feature>
<gene>
    <name evidence="9" type="ORF">V1264_024543</name>
</gene>
<evidence type="ECO:0000256" key="1">
    <source>
        <dbReference type="ARBA" id="ARBA00022536"/>
    </source>
</evidence>
<dbReference type="SMART" id="SM00181">
    <property type="entry name" value="EGF"/>
    <property type="match status" value="2"/>
</dbReference>
<dbReference type="Gene3D" id="2.10.25.10">
    <property type="entry name" value="Laminin"/>
    <property type="match status" value="2"/>
</dbReference>
<dbReference type="InterPro" id="IPR051022">
    <property type="entry name" value="Notch_Cell-Fate_Det"/>
</dbReference>
<feature type="disulfide bond" evidence="6">
    <location>
        <begin position="52"/>
        <end position="61"/>
    </location>
</feature>
<evidence type="ECO:0000256" key="7">
    <source>
        <dbReference type="SAM" id="SignalP"/>
    </source>
</evidence>
<feature type="chain" id="PRO_5043048690" description="EGF-like domain-containing protein" evidence="7">
    <location>
        <begin position="23"/>
        <end position="119"/>
    </location>
</feature>
<feature type="signal peptide" evidence="7">
    <location>
        <begin position="1"/>
        <end position="22"/>
    </location>
</feature>
<protein>
    <recommendedName>
        <fullName evidence="8">EGF-like domain-containing protein</fullName>
    </recommendedName>
</protein>
<dbReference type="GO" id="GO:0032991">
    <property type="term" value="C:protein-containing complex"/>
    <property type="evidence" value="ECO:0007669"/>
    <property type="project" value="TreeGrafter"/>
</dbReference>
<dbReference type="FunFam" id="2.10.25.10:FF:000012">
    <property type="entry name" value="Delta-like protein"/>
    <property type="match status" value="1"/>
</dbReference>
<dbReference type="PANTHER" id="PTHR24049">
    <property type="entry name" value="CRUMBS FAMILY MEMBER"/>
    <property type="match status" value="1"/>
</dbReference>
<evidence type="ECO:0000259" key="8">
    <source>
        <dbReference type="PROSITE" id="PS50026"/>
    </source>
</evidence>
<dbReference type="PANTHER" id="PTHR24049:SF22">
    <property type="entry name" value="DROSOPHILA CRUMBS HOMOLOG"/>
    <property type="match status" value="1"/>
</dbReference>
<organism evidence="9 10">
    <name type="scientific">Littorina saxatilis</name>
    <dbReference type="NCBI Taxonomy" id="31220"/>
    <lineage>
        <taxon>Eukaryota</taxon>
        <taxon>Metazoa</taxon>
        <taxon>Spiralia</taxon>
        <taxon>Lophotrochozoa</taxon>
        <taxon>Mollusca</taxon>
        <taxon>Gastropoda</taxon>
        <taxon>Caenogastropoda</taxon>
        <taxon>Littorinimorpha</taxon>
        <taxon>Littorinoidea</taxon>
        <taxon>Littorinidae</taxon>
        <taxon>Littorina</taxon>
    </lineage>
</organism>
<comment type="caution">
    <text evidence="6">Lacks conserved residue(s) required for the propagation of feature annotation.</text>
</comment>
<evidence type="ECO:0000256" key="3">
    <source>
        <dbReference type="ARBA" id="ARBA00022737"/>
    </source>
</evidence>
<feature type="disulfide bond" evidence="6">
    <location>
        <begin position="103"/>
        <end position="112"/>
    </location>
</feature>
<dbReference type="PROSITE" id="PS00022">
    <property type="entry name" value="EGF_1"/>
    <property type="match status" value="2"/>
</dbReference>
<feature type="domain" description="EGF-like" evidence="8">
    <location>
        <begin position="26"/>
        <end position="62"/>
    </location>
</feature>
<comment type="caution">
    <text evidence="9">The sequence shown here is derived from an EMBL/GenBank/DDBJ whole genome shotgun (WGS) entry which is preliminary data.</text>
</comment>
<dbReference type="Pfam" id="PF00008">
    <property type="entry name" value="EGF"/>
    <property type="match status" value="2"/>
</dbReference>
<proteinExistence type="predicted"/>
<keyword evidence="1 6" id="KW-0245">EGF-like domain</keyword>
<dbReference type="CDD" id="cd00054">
    <property type="entry name" value="EGF_CA"/>
    <property type="match status" value="1"/>
</dbReference>
<dbReference type="PRINTS" id="PR00010">
    <property type="entry name" value="EGFBLOOD"/>
</dbReference>
<evidence type="ECO:0000313" key="10">
    <source>
        <dbReference type="Proteomes" id="UP001374579"/>
    </source>
</evidence>
<evidence type="ECO:0000313" key="9">
    <source>
        <dbReference type="EMBL" id="KAK7089473.1"/>
    </source>
</evidence>
<dbReference type="GO" id="GO:0045197">
    <property type="term" value="P:establishment or maintenance of epithelial cell apical/basal polarity"/>
    <property type="evidence" value="ECO:0007669"/>
    <property type="project" value="TreeGrafter"/>
</dbReference>
<dbReference type="FunFam" id="2.10.25.10:FF:000255">
    <property type="entry name" value="Sushi, nidogen and EGF-like domains 1"/>
    <property type="match status" value="1"/>
</dbReference>
<evidence type="ECO:0000256" key="2">
    <source>
        <dbReference type="ARBA" id="ARBA00022729"/>
    </source>
</evidence>
<name>A0AAN9AM03_9CAEN</name>
<dbReference type="GO" id="GO:0005886">
    <property type="term" value="C:plasma membrane"/>
    <property type="evidence" value="ECO:0007669"/>
    <property type="project" value="TreeGrafter"/>
</dbReference>
<evidence type="ECO:0000256" key="4">
    <source>
        <dbReference type="ARBA" id="ARBA00023157"/>
    </source>
</evidence>
<keyword evidence="3" id="KW-0677">Repeat</keyword>
<evidence type="ECO:0000256" key="5">
    <source>
        <dbReference type="ARBA" id="ARBA00023180"/>
    </source>
</evidence>
<keyword evidence="10" id="KW-1185">Reference proteome</keyword>
<dbReference type="PROSITE" id="PS50026">
    <property type="entry name" value="EGF_3"/>
    <property type="match status" value="2"/>
</dbReference>
<dbReference type="EMBL" id="JBAMIC010001519">
    <property type="protein sequence ID" value="KAK7089473.1"/>
    <property type="molecule type" value="Genomic_DNA"/>
</dbReference>
<evidence type="ECO:0000256" key="6">
    <source>
        <dbReference type="PROSITE-ProRule" id="PRU00076"/>
    </source>
</evidence>
<dbReference type="AlphaFoldDB" id="A0AAN9AM03"/>
<reference evidence="9 10" key="1">
    <citation type="submission" date="2024-02" db="EMBL/GenBank/DDBJ databases">
        <title>Chromosome-scale genome assembly of the rough periwinkle Littorina saxatilis.</title>
        <authorList>
            <person name="De Jode A."/>
            <person name="Faria R."/>
            <person name="Formenti G."/>
            <person name="Sims Y."/>
            <person name="Smith T.P."/>
            <person name="Tracey A."/>
            <person name="Wood J.M.D."/>
            <person name="Zagrodzka Z.B."/>
            <person name="Johannesson K."/>
            <person name="Butlin R.K."/>
            <person name="Leder E.H."/>
        </authorList>
    </citation>
    <scope>NUCLEOTIDE SEQUENCE [LARGE SCALE GENOMIC DNA]</scope>
    <source>
        <strain evidence="9">Snail1</strain>
        <tissue evidence="9">Muscle</tissue>
    </source>
</reference>
<dbReference type="InterPro" id="IPR000742">
    <property type="entry name" value="EGF"/>
</dbReference>
<keyword evidence="2 7" id="KW-0732">Signal</keyword>
<keyword evidence="4 6" id="KW-1015">Disulfide bond</keyword>
<dbReference type="GO" id="GO:0007157">
    <property type="term" value="P:heterophilic cell-cell adhesion via plasma membrane cell adhesion molecules"/>
    <property type="evidence" value="ECO:0007669"/>
    <property type="project" value="TreeGrafter"/>
</dbReference>
<dbReference type="Proteomes" id="UP001374579">
    <property type="component" value="Unassembled WGS sequence"/>
</dbReference>